<comment type="subcellular location">
    <subcellularLocation>
        <location evidence="1">Secreted</location>
    </subcellularLocation>
</comment>
<evidence type="ECO:0000313" key="5">
    <source>
        <dbReference type="EMBL" id="AII00978.1"/>
    </source>
</evidence>
<dbReference type="EMBL" id="KF487580">
    <property type="protein sequence ID" value="AII00978.1"/>
    <property type="molecule type" value="mRNA"/>
</dbReference>
<protein>
    <submittedName>
        <fullName evidence="5">Odorant binding protein</fullName>
    </submittedName>
</protein>
<comment type="similarity">
    <text evidence="2">Belongs to the PBP/GOBP family.</text>
</comment>
<keyword evidence="4" id="KW-0732">Signal</keyword>
<accession>A0A076E934</accession>
<dbReference type="PANTHER" id="PTHR21066:SF18">
    <property type="entry name" value="ODORANT-BINDING PROTEIN 73A, ISOFORM B"/>
    <property type="match status" value="1"/>
</dbReference>
<keyword evidence="3" id="KW-0964">Secreted</keyword>
<gene>
    <name evidence="5" type="primary">OBP12</name>
</gene>
<feature type="chain" id="PRO_5001711123" evidence="4">
    <location>
        <begin position="21"/>
        <end position="184"/>
    </location>
</feature>
<dbReference type="SUPFAM" id="SSF47565">
    <property type="entry name" value="Insect pheromone/odorant-binding proteins"/>
    <property type="match status" value="1"/>
</dbReference>
<dbReference type="AlphaFoldDB" id="A0A076E934"/>
<dbReference type="GO" id="GO:0005576">
    <property type="term" value="C:extracellular region"/>
    <property type="evidence" value="ECO:0007669"/>
    <property type="project" value="UniProtKB-SubCell"/>
</dbReference>
<dbReference type="Gene3D" id="1.10.238.20">
    <property type="entry name" value="Pheromone/general odorant binding protein domain"/>
    <property type="match status" value="1"/>
</dbReference>
<dbReference type="InterPro" id="IPR052295">
    <property type="entry name" value="Odorant-binding_protein"/>
</dbReference>
<name>A0A076E934_9NEOP</name>
<proteinExistence type="evidence at transcript level"/>
<evidence type="ECO:0000256" key="1">
    <source>
        <dbReference type="ARBA" id="ARBA00004613"/>
    </source>
</evidence>
<dbReference type="GO" id="GO:0005549">
    <property type="term" value="F:odorant binding"/>
    <property type="evidence" value="ECO:0007669"/>
    <property type="project" value="InterPro"/>
</dbReference>
<feature type="signal peptide" evidence="4">
    <location>
        <begin position="1"/>
        <end position="20"/>
    </location>
</feature>
<evidence type="ECO:0000256" key="2">
    <source>
        <dbReference type="ARBA" id="ARBA00008098"/>
    </source>
</evidence>
<dbReference type="InterPro" id="IPR036728">
    <property type="entry name" value="PBP_GOBP_sf"/>
</dbReference>
<dbReference type="PANTHER" id="PTHR21066">
    <property type="entry name" value="ODORANT-BINDING PROTEIN 59A-RELATED"/>
    <property type="match status" value="1"/>
</dbReference>
<organism evidence="5">
    <name type="scientific">Dendrolimus houi</name>
    <dbReference type="NCBI Taxonomy" id="765132"/>
    <lineage>
        <taxon>Eukaryota</taxon>
        <taxon>Metazoa</taxon>
        <taxon>Ecdysozoa</taxon>
        <taxon>Arthropoda</taxon>
        <taxon>Hexapoda</taxon>
        <taxon>Insecta</taxon>
        <taxon>Pterygota</taxon>
        <taxon>Neoptera</taxon>
        <taxon>Endopterygota</taxon>
        <taxon>Lepidoptera</taxon>
        <taxon>Glossata</taxon>
        <taxon>Ditrysia</taxon>
        <taxon>Bombycoidea</taxon>
        <taxon>Lasiocampidae</taxon>
        <taxon>Dendrolimus</taxon>
    </lineage>
</organism>
<evidence type="ECO:0000256" key="3">
    <source>
        <dbReference type="ARBA" id="ARBA00022525"/>
    </source>
</evidence>
<reference evidence="5" key="1">
    <citation type="journal article" date="2014" name="Insect Biochem. Mol. Biol.">
        <title>Antennal transcriptome analysis and comparison of olfactory genes in two sympatric defoliators, Dendrolimus houi and Dendrolimus kikuchii (Lepidoptera: Lasiocampidae).</title>
        <authorList>
            <person name="Zhang S."/>
            <person name="Zhang Z."/>
            <person name="Wang H."/>
            <person name="Kong X."/>
        </authorList>
    </citation>
    <scope>NUCLEOTIDE SEQUENCE</scope>
</reference>
<evidence type="ECO:0000256" key="4">
    <source>
        <dbReference type="SAM" id="SignalP"/>
    </source>
</evidence>
<sequence length="184" mass="20895">MVRKLSALLCCLCVFGITFCDSAISAENEQRCRNPPTAPQKIERVITLCQDEIKTSILREALEVIKEEHTMPAQRRRNKREVPFTHDEKRIAGCLLQCVYRKVKAVDGYGFPTLEGLVGLYSDGVNERGYFMAVLEASRECLMRNHEKFSRTVPMDNGRNCDVSFDIFECISDRIGEYCGNSGL</sequence>